<comment type="caution">
    <text evidence="2">The sequence shown here is derived from an EMBL/GenBank/DDBJ whole genome shotgun (WGS) entry which is preliminary data.</text>
</comment>
<reference evidence="2 3" key="1">
    <citation type="submission" date="2018-08" db="EMBL/GenBank/DDBJ databases">
        <title>A genome reference for cultivated species of the human gut microbiota.</title>
        <authorList>
            <person name="Zou Y."/>
            <person name="Xue W."/>
            <person name="Luo G."/>
        </authorList>
    </citation>
    <scope>NUCLEOTIDE SEQUENCE [LARGE SCALE GENOMIC DNA]</scope>
    <source>
        <strain evidence="2 3">AM22-1</strain>
    </source>
</reference>
<sequence length="478" mass="54499">MPEYQVFHQQAVKSFSAGEGNEHQRRWTESQWEAKASNKKFNYDKSRAHLNFEIVKGGKIVPLGSSKPILERFQDRLEATGAEDPNKGLETPKYRIACNMIFSGDADRMREMAFGDQNVERAKGADNSHVNRKSEIELWAKDIYKAVADAWGEDNIIDFSVHLDESSPHIHCLITPIMYDEKKQKMRIKYRDTFGGDANKLDAIHDYLAEVNKKWGLVRGESVSATNAQHIPRDEWYRQLQAESRELEIANGKLELDIRRKENAVKGLKTMIENLTHQKSEVENKIHEVEKQLEQQNGEHSELSKELERLKSQLSTLEFKLTDKREKLSAADEALAEFRAMTRAQKSEAETLRIVQEQTSRTLQTYAQASILAGSFQELLTMSSRICANVPEAKKMAENTIIEDMCDMRFKDVLGTAVKMFIEGINGATSITQSGGGGGSNSELSWRDKDEDIFSFARRCMRFAHSKHYPKKSSGIKR</sequence>
<keyword evidence="1" id="KW-0175">Coiled coil</keyword>
<dbReference type="AlphaFoldDB" id="A0A3R6H0Q5"/>
<dbReference type="GO" id="GO:0006310">
    <property type="term" value="P:DNA recombination"/>
    <property type="evidence" value="ECO:0007669"/>
    <property type="project" value="InterPro"/>
</dbReference>
<dbReference type="CDD" id="cd17242">
    <property type="entry name" value="MobM_relaxase"/>
    <property type="match status" value="1"/>
</dbReference>
<proteinExistence type="predicted"/>
<dbReference type="InterPro" id="IPR001668">
    <property type="entry name" value="Mob_Pre"/>
</dbReference>
<feature type="coiled-coil region" evidence="1">
    <location>
        <begin position="237"/>
        <end position="327"/>
    </location>
</feature>
<accession>A0A3R6H0Q5</accession>
<protein>
    <submittedName>
        <fullName evidence="2">Recombinase</fullName>
    </submittedName>
</protein>
<dbReference type="Pfam" id="PF01076">
    <property type="entry name" value="Mob_Pre"/>
    <property type="match status" value="1"/>
</dbReference>
<dbReference type="NCBIfam" id="NF041497">
    <property type="entry name" value="MobV"/>
    <property type="match status" value="1"/>
</dbReference>
<dbReference type="Gene3D" id="3.30.930.30">
    <property type="match status" value="1"/>
</dbReference>
<evidence type="ECO:0000256" key="1">
    <source>
        <dbReference type="SAM" id="Coils"/>
    </source>
</evidence>
<dbReference type="Proteomes" id="UP000286501">
    <property type="component" value="Unassembled WGS sequence"/>
</dbReference>
<dbReference type="EMBL" id="QRIN01000050">
    <property type="protein sequence ID" value="RHG64189.1"/>
    <property type="molecule type" value="Genomic_DNA"/>
</dbReference>
<evidence type="ECO:0000313" key="3">
    <source>
        <dbReference type="Proteomes" id="UP000286501"/>
    </source>
</evidence>
<organism evidence="2 3">
    <name type="scientific">Segatella copri</name>
    <dbReference type="NCBI Taxonomy" id="165179"/>
    <lineage>
        <taxon>Bacteria</taxon>
        <taxon>Pseudomonadati</taxon>
        <taxon>Bacteroidota</taxon>
        <taxon>Bacteroidia</taxon>
        <taxon>Bacteroidales</taxon>
        <taxon>Prevotellaceae</taxon>
        <taxon>Segatella</taxon>
    </lineage>
</organism>
<name>A0A3R6H0Q5_9BACT</name>
<dbReference type="RefSeq" id="WP_118201258.1">
    <property type="nucleotide sequence ID" value="NZ_QRIE01000054.1"/>
</dbReference>
<dbReference type="Gene3D" id="1.20.5.1160">
    <property type="entry name" value="Vasodilator-stimulated phosphoprotein"/>
    <property type="match status" value="1"/>
</dbReference>
<gene>
    <name evidence="2" type="ORF">DW250_11260</name>
</gene>
<evidence type="ECO:0000313" key="2">
    <source>
        <dbReference type="EMBL" id="RHG64189.1"/>
    </source>
</evidence>
<dbReference type="GO" id="GO:0003677">
    <property type="term" value="F:DNA binding"/>
    <property type="evidence" value="ECO:0007669"/>
    <property type="project" value="InterPro"/>
</dbReference>